<protein>
    <recommendedName>
        <fullName evidence="1">Type II secretion system protein K</fullName>
    </recommendedName>
</protein>
<keyword evidence="1" id="KW-0813">Transport</keyword>
<dbReference type="InterPro" id="IPR010994">
    <property type="entry name" value="RuvA_2-like"/>
</dbReference>
<sequence>MSRARQRGVALITVLLVMTLLTLMVAGMLRSQQGLIGGIRQQIEASRLQQLAHAGERLALVELKQQRDTLLQVTHGGQPWARKQTLDVQEGRVQLRLEDLSGRFNLTALTAGKTLDPVLLKRWQRLCHSLQIEPPALDALAGKPLLDPTQLRALPGVSGEMMTRLQPWVVALPPRAALNVNTASARMLGALEGVELSVAQRLVDVRPAAGYPSVQRFLALPELIGLGIQNHGLTTASRWFRLEVQAVLGNKRMYLYSDVEIDLNTDQVRVVRRVFSAQPELRPDE</sequence>
<comment type="similarity">
    <text evidence="1">Belongs to the GSP K family.</text>
</comment>
<keyword evidence="1" id="KW-0997">Cell inner membrane</keyword>
<keyword evidence="1" id="KW-1003">Cell membrane</keyword>
<accession>A0ABU8R515</accession>
<dbReference type="Gene3D" id="3.30.1300.30">
    <property type="entry name" value="GSPII I/J protein-like"/>
    <property type="match status" value="2"/>
</dbReference>
<dbReference type="Gene3D" id="1.10.40.60">
    <property type="entry name" value="EpsJ-like"/>
    <property type="match status" value="3"/>
</dbReference>
<name>A0ABU8R515_9PSED</name>
<dbReference type="SUPFAM" id="SSF54523">
    <property type="entry name" value="Pili subunits"/>
    <property type="match status" value="1"/>
</dbReference>
<feature type="domain" description="T2SS protein K second SAM-like" evidence="2">
    <location>
        <begin position="178"/>
        <end position="230"/>
    </location>
</feature>
<proteinExistence type="inferred from homology"/>
<reference evidence="3 4" key="1">
    <citation type="submission" date="2024-02" db="EMBL/GenBank/DDBJ databases">
        <title>Identification of pathogenicity and growth-promoting functions of Pseudomonas putida variants.</title>
        <authorList>
            <person name="Sun J."/>
        </authorList>
    </citation>
    <scope>NUCLEOTIDE SEQUENCE [LARGE SCALE GENOMIC DNA]</scope>
    <source>
        <strain evidence="3 4">A04</strain>
    </source>
</reference>
<dbReference type="InterPro" id="IPR049179">
    <property type="entry name" value="T2SSK_SAM-like_2nd"/>
</dbReference>
<dbReference type="EMBL" id="JBBHLD010000006">
    <property type="protein sequence ID" value="MEJ5904968.1"/>
    <property type="molecule type" value="Genomic_DNA"/>
</dbReference>
<comment type="caution">
    <text evidence="3">The sequence shown here is derived from an EMBL/GenBank/DDBJ whole genome shotgun (WGS) entry which is preliminary data.</text>
</comment>
<gene>
    <name evidence="3" type="ORF">V7V80_09795</name>
</gene>
<dbReference type="Pfam" id="PF03934">
    <property type="entry name" value="T2SSK"/>
    <property type="match status" value="1"/>
</dbReference>
<evidence type="ECO:0000256" key="1">
    <source>
        <dbReference type="PIRNR" id="PIRNR002786"/>
    </source>
</evidence>
<comment type="subcellular location">
    <subcellularLocation>
        <location evidence="1">Cell inner membrane</location>
    </subcellularLocation>
</comment>
<dbReference type="InterPro" id="IPR038072">
    <property type="entry name" value="GspK_central_sf"/>
</dbReference>
<evidence type="ECO:0000259" key="2">
    <source>
        <dbReference type="Pfam" id="PF03934"/>
    </source>
</evidence>
<dbReference type="PIRSF" id="PIRSF002786">
    <property type="entry name" value="XcpX"/>
    <property type="match status" value="1"/>
</dbReference>
<dbReference type="InterPro" id="IPR045584">
    <property type="entry name" value="Pilin-like"/>
</dbReference>
<dbReference type="InterPro" id="IPR005628">
    <property type="entry name" value="GspK"/>
</dbReference>
<keyword evidence="4" id="KW-1185">Reference proteome</keyword>
<dbReference type="PANTHER" id="PTHR38831:SF1">
    <property type="entry name" value="TYPE II SECRETION SYSTEM PROTEIN K-RELATED"/>
    <property type="match status" value="1"/>
</dbReference>
<dbReference type="SUPFAM" id="SSF158544">
    <property type="entry name" value="GspK insert domain-like"/>
    <property type="match status" value="1"/>
</dbReference>
<organism evidence="3 4">
    <name type="scientific">Pseudomonas kermanshahensis</name>
    <dbReference type="NCBI Taxonomy" id="2745482"/>
    <lineage>
        <taxon>Bacteria</taxon>
        <taxon>Pseudomonadati</taxon>
        <taxon>Pseudomonadota</taxon>
        <taxon>Gammaproteobacteria</taxon>
        <taxon>Pseudomonadales</taxon>
        <taxon>Pseudomonadaceae</taxon>
        <taxon>Pseudomonas</taxon>
    </lineage>
</organism>
<evidence type="ECO:0000313" key="4">
    <source>
        <dbReference type="Proteomes" id="UP001377692"/>
    </source>
</evidence>
<dbReference type="RefSeq" id="WP_339549209.1">
    <property type="nucleotide sequence ID" value="NZ_JBBHLD010000006.1"/>
</dbReference>
<dbReference type="SUPFAM" id="SSF47781">
    <property type="entry name" value="RuvA domain 2-like"/>
    <property type="match status" value="1"/>
</dbReference>
<dbReference type="Proteomes" id="UP001377692">
    <property type="component" value="Unassembled WGS sequence"/>
</dbReference>
<keyword evidence="1" id="KW-0472">Membrane</keyword>
<evidence type="ECO:0000313" key="3">
    <source>
        <dbReference type="EMBL" id="MEJ5904968.1"/>
    </source>
</evidence>
<dbReference type="PANTHER" id="PTHR38831">
    <property type="entry name" value="TYPE II SECRETION SYSTEM PROTEIN K"/>
    <property type="match status" value="1"/>
</dbReference>